<dbReference type="Proteomes" id="UP000611215">
    <property type="component" value="Unassembled WGS sequence"/>
</dbReference>
<evidence type="ECO:0000313" key="2">
    <source>
        <dbReference type="EMBL" id="MBF8149552.1"/>
    </source>
</evidence>
<dbReference type="Gene3D" id="3.30.300.30">
    <property type="match status" value="1"/>
</dbReference>
<name>A0ABS0EGK6_9FLAO</name>
<gene>
    <name evidence="2" type="ORF">ITJ86_06560</name>
</gene>
<organism evidence="2 3">
    <name type="scientific">Winogradskyella marina</name>
    <dbReference type="NCBI Taxonomy" id="2785530"/>
    <lineage>
        <taxon>Bacteria</taxon>
        <taxon>Pseudomonadati</taxon>
        <taxon>Bacteroidota</taxon>
        <taxon>Flavobacteriia</taxon>
        <taxon>Flavobacteriales</taxon>
        <taxon>Flavobacteriaceae</taxon>
        <taxon>Winogradskyella</taxon>
    </lineage>
</organism>
<reference evidence="2 3" key="1">
    <citation type="submission" date="2020-11" db="EMBL/GenBank/DDBJ databases">
        <title>Winogradskyella marina sp. nov., isolated from marine sediment.</title>
        <authorList>
            <person name="Bo J."/>
            <person name="Wang S."/>
            <person name="Song X."/>
            <person name="Du Z."/>
        </authorList>
    </citation>
    <scope>NUCLEOTIDE SEQUENCE [LARGE SCALE GENOMIC DNA]</scope>
    <source>
        <strain evidence="2 3">F6397</strain>
    </source>
</reference>
<dbReference type="PANTHER" id="PTHR45527:SF1">
    <property type="entry name" value="FATTY ACID SYNTHASE"/>
    <property type="match status" value="1"/>
</dbReference>
<evidence type="ECO:0000313" key="3">
    <source>
        <dbReference type="Proteomes" id="UP000611215"/>
    </source>
</evidence>
<sequence length="498" mass="56850">MFCKNIIKKFVEIVSKYPESNAFCIDDTFYTYAFFWNLVCKQRTLIINQKLTDKKVGLVVNDDLFTYASIFAVWMEGMGYVPLHPKFPTDRNLEIIRQAELHKVLDSNIDSEFDDELVIQTNACKSLKPTTRIIDVQDDSLAYILFTSGSTGQPKGVQISFKNLDSFIDAFLDVGFKLDNTDRCLQCFDLTFDVSVQCFLVPLIHGACVYTVPHEQIKYSYVFGLLDDHDITFGIFAPSMINMLKPYFDEIDLKKLRYSILTAEASPIDLINEWAECIPNARVFNFYGPTEATIYCTCYEFIRNSFVKEANGMLAIGKPFKGVKAVILDGNLGIVDNGKKGEMYVSGNQVTQGYWKNHERNIEAFIELDYDGISHRFYKTGDLCLLDDDNDILYYGRLDNQVKIQGYRIELGEIEFHARRTIGGKSAVAFIYQGQTGSDEIALCLETDKLDKNAIIISLKAKLPSYMIPTKIYNLDKFPLNTSDKVDRKQLKELIIKL</sequence>
<feature type="domain" description="AMP-dependent synthetase/ligase" evidence="1">
    <location>
        <begin position="14"/>
        <end position="355"/>
    </location>
</feature>
<evidence type="ECO:0000259" key="1">
    <source>
        <dbReference type="Pfam" id="PF00501"/>
    </source>
</evidence>
<accession>A0ABS0EGK6</accession>
<dbReference type="InterPro" id="IPR045851">
    <property type="entry name" value="AMP-bd_C_sf"/>
</dbReference>
<proteinExistence type="predicted"/>
<protein>
    <submittedName>
        <fullName evidence="2">AMP-binding protein</fullName>
    </submittedName>
</protein>
<keyword evidence="3" id="KW-1185">Reference proteome</keyword>
<dbReference type="InterPro" id="IPR020845">
    <property type="entry name" value="AMP-binding_CS"/>
</dbReference>
<dbReference type="Pfam" id="PF00501">
    <property type="entry name" value="AMP-binding"/>
    <property type="match status" value="1"/>
</dbReference>
<dbReference type="EMBL" id="JADOET010000004">
    <property type="protein sequence ID" value="MBF8149552.1"/>
    <property type="molecule type" value="Genomic_DNA"/>
</dbReference>
<dbReference type="InterPro" id="IPR000873">
    <property type="entry name" value="AMP-dep_synth/lig_dom"/>
</dbReference>
<dbReference type="InterPro" id="IPR042099">
    <property type="entry name" value="ANL_N_sf"/>
</dbReference>
<dbReference type="PROSITE" id="PS00455">
    <property type="entry name" value="AMP_BINDING"/>
    <property type="match status" value="1"/>
</dbReference>
<dbReference type="PANTHER" id="PTHR45527">
    <property type="entry name" value="NONRIBOSOMAL PEPTIDE SYNTHETASE"/>
    <property type="match status" value="1"/>
</dbReference>
<comment type="caution">
    <text evidence="2">The sequence shown here is derived from an EMBL/GenBank/DDBJ whole genome shotgun (WGS) entry which is preliminary data.</text>
</comment>
<dbReference type="RefSeq" id="WP_195870828.1">
    <property type="nucleotide sequence ID" value="NZ_JADOET010000004.1"/>
</dbReference>
<dbReference type="SUPFAM" id="SSF56801">
    <property type="entry name" value="Acetyl-CoA synthetase-like"/>
    <property type="match status" value="1"/>
</dbReference>
<dbReference type="Gene3D" id="3.40.50.12780">
    <property type="entry name" value="N-terminal domain of ligase-like"/>
    <property type="match status" value="1"/>
</dbReference>